<keyword evidence="2" id="KW-1133">Transmembrane helix</keyword>
<evidence type="ECO:0000256" key="2">
    <source>
        <dbReference type="SAM" id="Phobius"/>
    </source>
</evidence>
<proteinExistence type="predicted"/>
<evidence type="ECO:0000259" key="3">
    <source>
        <dbReference type="Pfam" id="PF11350"/>
    </source>
</evidence>
<evidence type="ECO:0000313" key="5">
    <source>
        <dbReference type="EMBL" id="SFN57611.1"/>
    </source>
</evidence>
<evidence type="ECO:0000313" key="4">
    <source>
        <dbReference type="EMBL" id="RKT83269.1"/>
    </source>
</evidence>
<name>A0A1I5A4W1_9PSEU</name>
<dbReference type="EMBL" id="RBXX01000002">
    <property type="protein sequence ID" value="RKT83269.1"/>
    <property type="molecule type" value="Genomic_DNA"/>
</dbReference>
<organism evidence="5 6">
    <name type="scientific">Saccharopolyspora antimicrobica</name>
    <dbReference type="NCBI Taxonomy" id="455193"/>
    <lineage>
        <taxon>Bacteria</taxon>
        <taxon>Bacillati</taxon>
        <taxon>Actinomycetota</taxon>
        <taxon>Actinomycetes</taxon>
        <taxon>Pseudonocardiales</taxon>
        <taxon>Pseudonocardiaceae</taxon>
        <taxon>Saccharopolyspora</taxon>
    </lineage>
</organism>
<dbReference type="Pfam" id="PF11350">
    <property type="entry name" value="DUF3152"/>
    <property type="match status" value="1"/>
</dbReference>
<dbReference type="Proteomes" id="UP000199398">
    <property type="component" value="Unassembled WGS sequence"/>
</dbReference>
<keyword evidence="2" id="KW-0472">Membrane</keyword>
<evidence type="ECO:0000256" key="1">
    <source>
        <dbReference type="SAM" id="MobiDB-lite"/>
    </source>
</evidence>
<dbReference type="SUPFAM" id="SSF55486">
    <property type="entry name" value="Metalloproteases ('zincins'), catalytic domain"/>
    <property type="match status" value="1"/>
</dbReference>
<feature type="region of interest" description="Disordered" evidence="1">
    <location>
        <begin position="1"/>
        <end position="74"/>
    </location>
</feature>
<feature type="domain" description="DUF3152" evidence="3">
    <location>
        <begin position="146"/>
        <end position="357"/>
    </location>
</feature>
<protein>
    <submittedName>
        <fullName evidence="4">Uncharacterized protein DUF3152</fullName>
    </submittedName>
</protein>
<dbReference type="OrthoDB" id="9779865at2"/>
<feature type="compositionally biased region" description="Acidic residues" evidence="1">
    <location>
        <begin position="52"/>
        <end position="66"/>
    </location>
</feature>
<dbReference type="InterPro" id="IPR022603">
    <property type="entry name" value="DUF3152"/>
</dbReference>
<accession>A0A1I5A4W1</accession>
<reference evidence="4 7" key="2">
    <citation type="submission" date="2018-10" db="EMBL/GenBank/DDBJ databases">
        <title>Sequencing the genomes of 1000 actinobacteria strains.</title>
        <authorList>
            <person name="Klenk H.-P."/>
        </authorList>
    </citation>
    <scope>NUCLEOTIDE SEQUENCE [LARGE SCALE GENOMIC DNA]</scope>
    <source>
        <strain evidence="4 7">DSM 45119</strain>
    </source>
</reference>
<keyword evidence="7" id="KW-1185">Reference proteome</keyword>
<reference evidence="5 6" key="1">
    <citation type="submission" date="2016-10" db="EMBL/GenBank/DDBJ databases">
        <authorList>
            <person name="de Groot N.N."/>
        </authorList>
    </citation>
    <scope>NUCLEOTIDE SEQUENCE [LARGE SCALE GENOMIC DNA]</scope>
    <source>
        <strain evidence="5 6">CPCC 201259</strain>
    </source>
</reference>
<feature type="transmembrane region" description="Helical" evidence="2">
    <location>
        <begin position="80"/>
        <end position="99"/>
    </location>
</feature>
<dbReference type="AlphaFoldDB" id="A0A1I5A4W1"/>
<gene>
    <name evidence="4" type="ORF">ATL45_1550</name>
    <name evidence="5" type="ORF">SAMN05421805_105246</name>
</gene>
<evidence type="ECO:0000313" key="6">
    <source>
        <dbReference type="Proteomes" id="UP000199398"/>
    </source>
</evidence>
<dbReference type="Proteomes" id="UP000270697">
    <property type="component" value="Unassembled WGS sequence"/>
</dbReference>
<dbReference type="EMBL" id="FOUP01000005">
    <property type="protein sequence ID" value="SFN57611.1"/>
    <property type="molecule type" value="Genomic_DNA"/>
</dbReference>
<sequence length="359" mass="38993">MGCGTLVCVTRPPQRPRNSANDRRPAGRTTARVGAEEHRGEPLAASWNPTAEPEDLDEAEDFEDDEPRPRRKRPGVMSRYGWRIYAVPLLVVISALAVFQTVRPTDGGASTEQQAAGESELPEQPVVTEVPGQQFGPELFSADLPPEGGEIPETGARTFRVLPGTSEVVGTGRLYRYTVEIEVGVEIADPNAEFGNLVQTTLSDPRSWTNPQGATSSGPISLQRVDAGGESPDFRVILVSQQTAREACDYSNGVPYDSSCRKGEMVYLNAARWVRGAVSFEGDMGSYRRYAINHEVGHVFGNKHVGCPTQGGLAPVMMQQTFSVSNNELHELNKIADQGTQIPADGFVCKPNAWPFPIP</sequence>
<dbReference type="STRING" id="455193.SAMN05421805_105246"/>
<evidence type="ECO:0000313" key="7">
    <source>
        <dbReference type="Proteomes" id="UP000270697"/>
    </source>
</evidence>
<keyword evidence="2" id="KW-0812">Transmembrane</keyword>